<sequence length="598" mass="64541">MTDPQTVRQVEPVSGFTLTGGEMLDHSDWAAARADHAGLELARRAVEAAEGPVLLIGPTASLLLEDLSPEREVSVLVRGTVDARSLQHSRDLHEGLSVHCGSLDRFDTSDHAVVVALDPLRMLVTPDSRPLSCRESLALMAGFTAESGVLVAEVSNSLGINDLQTAPSVLARDNFDHLAGEAAGGLFRHELAGALDHADLNLARCFAAVPSATHPVVLVRDDSLADEELVQFAKTFTSAVAVDPGPGPRTLSDPTMLTERMFDARLAAELAPAWIVMWTHGDADDLQVPRAVAVEPEAAAGWRARVVVDDDDRHALGGLVASGVVERDLSRAYAGERGALVETMLTDACRVRDLTGVRHVVGAYGAWLMSLPAPEAIVATVDNTVCRTDGDSVTFGLFDPSWTVSVETTSEAALARNLLRFAQRLLRRSLAHPWVADAGADQITDSLCAMVGVDWTSTRESSVALEERLQASLGSAADNGFARLTTPGAQEMDVQDPRSASWRETVRANAELREELAVNRERIDWLERHLEWRDRQFAGLEKRMNTVTATTAYKVTDALGAPKRKAVKSARALVMDQLPPGFKDKAEKAVRRMLNDAT</sequence>
<dbReference type="Proteomes" id="UP000323565">
    <property type="component" value="Chromosome"/>
</dbReference>
<reference evidence="1 2" key="1">
    <citation type="submission" date="2019-08" db="EMBL/GenBank/DDBJ databases">
        <title>Dermacoccus abyssi strain HZAU 226, whole genome Nanopore sequencing project.</title>
        <authorList>
            <person name="Guo A."/>
            <person name="Zhang X."/>
            <person name="Ruan Y."/>
            <person name="Liu W."/>
            <person name="Chen Q."/>
            <person name="Gu L."/>
        </authorList>
    </citation>
    <scope>NUCLEOTIDE SEQUENCE [LARGE SCALE GENOMIC DNA]</scope>
    <source>
        <strain evidence="1 2">HZAU 226</strain>
    </source>
</reference>
<accession>A0ABX5ZD88</accession>
<protein>
    <submittedName>
        <fullName evidence="1">Uncharacterized protein</fullName>
    </submittedName>
</protein>
<evidence type="ECO:0000313" key="1">
    <source>
        <dbReference type="EMBL" id="QEH93719.1"/>
    </source>
</evidence>
<gene>
    <name evidence="1" type="ORF">FV141_09400</name>
</gene>
<dbReference type="EMBL" id="CP043031">
    <property type="protein sequence ID" value="QEH93719.1"/>
    <property type="molecule type" value="Genomic_DNA"/>
</dbReference>
<evidence type="ECO:0000313" key="2">
    <source>
        <dbReference type="Proteomes" id="UP000323565"/>
    </source>
</evidence>
<organism evidence="1 2">
    <name type="scientific">Dermacoccus abyssi</name>
    <dbReference type="NCBI Taxonomy" id="322596"/>
    <lineage>
        <taxon>Bacteria</taxon>
        <taxon>Bacillati</taxon>
        <taxon>Actinomycetota</taxon>
        <taxon>Actinomycetes</taxon>
        <taxon>Micrococcales</taxon>
        <taxon>Dermacoccaceae</taxon>
        <taxon>Dermacoccus</taxon>
    </lineage>
</organism>
<keyword evidence="2" id="KW-1185">Reference proteome</keyword>
<proteinExistence type="predicted"/>
<name>A0ABX5ZD88_9MICO</name>